<name>A0A318HPB5_9BACT</name>
<keyword evidence="2" id="KW-1185">Reference proteome</keyword>
<protein>
    <submittedName>
        <fullName evidence="1">Uncharacterized protein</fullName>
    </submittedName>
</protein>
<evidence type="ECO:0000313" key="1">
    <source>
        <dbReference type="EMBL" id="PXX17247.1"/>
    </source>
</evidence>
<proteinExistence type="predicted"/>
<gene>
    <name evidence="1" type="ORF">EJ73_02708</name>
</gene>
<accession>A0A318HPB5</accession>
<organism evidence="1 2">
    <name type="scientific">Hoylesella shahii DSM 15611 = JCM 12083</name>
    <dbReference type="NCBI Taxonomy" id="1122991"/>
    <lineage>
        <taxon>Bacteria</taxon>
        <taxon>Pseudomonadati</taxon>
        <taxon>Bacteroidota</taxon>
        <taxon>Bacteroidia</taxon>
        <taxon>Bacteroidales</taxon>
        <taxon>Prevotellaceae</taxon>
        <taxon>Hoylesella</taxon>
    </lineage>
</organism>
<comment type="caution">
    <text evidence="1">The sequence shown here is derived from an EMBL/GenBank/DDBJ whole genome shotgun (WGS) entry which is preliminary data.</text>
</comment>
<dbReference type="Proteomes" id="UP000248314">
    <property type="component" value="Unassembled WGS sequence"/>
</dbReference>
<dbReference type="AlphaFoldDB" id="A0A318HPB5"/>
<reference evidence="1 2" key="1">
    <citation type="submission" date="2018-05" db="EMBL/GenBank/DDBJ databases">
        <title>Genomic Encyclopedia of Type Strains, Phase I: the one thousand microbial genomes (KMG-I) project.</title>
        <authorList>
            <person name="Kyrpides N."/>
        </authorList>
    </citation>
    <scope>NUCLEOTIDE SEQUENCE [LARGE SCALE GENOMIC DNA]</scope>
    <source>
        <strain evidence="1 2">DSM 15611</strain>
    </source>
</reference>
<evidence type="ECO:0000313" key="2">
    <source>
        <dbReference type="Proteomes" id="UP000248314"/>
    </source>
</evidence>
<sequence length="86" mass="9192">MHLDLAQAINPEIGCLPFLAYLIDTALPTTKGGGVAAVQFHAGHIQERPIKVQNDAPHLLPFAVPRPLAEMGIHALVAQNPPREDG</sequence>
<dbReference type="EMBL" id="QJJX01000058">
    <property type="protein sequence ID" value="PXX17247.1"/>
    <property type="molecule type" value="Genomic_DNA"/>
</dbReference>